<dbReference type="eggNOG" id="ENOG502R51W">
    <property type="taxonomic scope" value="Eukaryota"/>
</dbReference>
<dbReference type="Pfam" id="PF12274">
    <property type="entry name" value="DUF3615"/>
    <property type="match status" value="2"/>
</dbReference>
<feature type="compositionally biased region" description="Basic residues" evidence="1">
    <location>
        <begin position="431"/>
        <end position="441"/>
    </location>
</feature>
<dbReference type="PANTHER" id="PTHR33326:SF44">
    <property type="entry name" value="OS10G0494950 PROTEIN"/>
    <property type="match status" value="1"/>
</dbReference>
<evidence type="ECO:0000259" key="2">
    <source>
        <dbReference type="Pfam" id="PF12274"/>
    </source>
</evidence>
<feature type="compositionally biased region" description="Polar residues" evidence="1">
    <location>
        <begin position="96"/>
        <end position="111"/>
    </location>
</feature>
<evidence type="ECO:0000313" key="3">
    <source>
        <dbReference type="EnsemblPlants" id="OMERI06G02200.1"/>
    </source>
</evidence>
<dbReference type="InterPro" id="IPR022059">
    <property type="entry name" value="DUF3615"/>
</dbReference>
<feature type="domain" description="DUF3615" evidence="2">
    <location>
        <begin position="647"/>
        <end position="749"/>
    </location>
</feature>
<protein>
    <recommendedName>
        <fullName evidence="2">DUF3615 domain-containing protein</fullName>
    </recommendedName>
</protein>
<dbReference type="AlphaFoldDB" id="A0A0E0DWC1"/>
<feature type="compositionally biased region" description="Low complexity" evidence="1">
    <location>
        <begin position="445"/>
        <end position="454"/>
    </location>
</feature>
<evidence type="ECO:0000256" key="1">
    <source>
        <dbReference type="SAM" id="MobiDB-lite"/>
    </source>
</evidence>
<sequence length="824" mass="93476">MLCQQAVPIHRGRRSARRRWPLAVRRPPSPAARLLPESSSTTAGALDLLRYGRNFRRASPPPRPPLVNSAEPSSTQALREPDVSFSVGLLSNTASKEPITAHTSSSSSPLTVQHDDTETSTPSQCCLWSSPGSSILVRRPCGWYFVFYIRMDPGGCFHMYPDVGCGPYQSLSEVDDAINQHLHDLRIPEMLPPMEKMIRQAMYWPDGKRKRCKSAGYFEKDKCHLIQALVEKYNEDHNLLGDFAYELKDFLQHGVIYEDQRRYHHLNFTAKVKRADGCGVENLFFAEISHMQGEYEWVVSCCCIIKPSANGHCYGCRNNGYVGMKHPNNDAYSGGHLDGYLPFGVNSYARNNDEELSVKDEEDMLRRMYKISQADSRGPSLNLRHELWSKTEEEAGRWLKLEPLYLYNAKKLEKMECTTERHNLCKNAMNRGRRSARRRRPPSPAARLLPESSSTTPGALDLLRYGRNFRRASPPLRPPLVNSAEPSSTQALREPDVSFSVGLLSNTASKEPITAHTSSSSSPHTVQHDDTETSTPSQCCLWSSPGSSILVRRPCGWYFVFYIRMDPGGCFHMYPDVGCGPYQSLSEVDDAINQHLHDLRIPEMGEELDRLPPMEKMIRQTMYWPDGRRKRCKSAGYFEKDKCHLIQALVDKYNDDHNLLGDSAFELKDFLQHGVIYEDERWYQHLNFTVKLKGANGFDCGMDNLFFAEISHMQGEVDWVISCCCEIKPNANGHCYGCRNNGYVGMKHPNNDAYSGGHLDGYVPFGVNSYARNNDEELSVKDEEDMLRRMYKGLDKPGGFKRPIPKFATRIVWKTEEEAGVEAG</sequence>
<feature type="domain" description="DUF3615" evidence="2">
    <location>
        <begin position="227"/>
        <end position="327"/>
    </location>
</feature>
<dbReference type="PANTHER" id="PTHR33326">
    <property type="entry name" value="OS05G0543800 PROTEIN"/>
    <property type="match status" value="1"/>
</dbReference>
<reference evidence="3" key="2">
    <citation type="submission" date="2018-05" db="EMBL/GenBank/DDBJ databases">
        <title>OmerRS3 (Oryza meridionalis Reference Sequence Version 3).</title>
        <authorList>
            <person name="Zhang J."/>
            <person name="Kudrna D."/>
            <person name="Lee S."/>
            <person name="Talag J."/>
            <person name="Welchert J."/>
            <person name="Wing R.A."/>
        </authorList>
    </citation>
    <scope>NUCLEOTIDE SEQUENCE [LARGE SCALE GENOMIC DNA]</scope>
    <source>
        <strain evidence="3">cv. OR44</strain>
    </source>
</reference>
<accession>A0A0E0DWC1</accession>
<dbReference type="EnsemblPlants" id="OMERI06G02200.1">
    <property type="protein sequence ID" value="OMERI06G02200.1"/>
    <property type="gene ID" value="OMERI06G02200"/>
</dbReference>
<dbReference type="Proteomes" id="UP000008021">
    <property type="component" value="Chromosome 6"/>
</dbReference>
<evidence type="ECO:0000313" key="4">
    <source>
        <dbReference type="Proteomes" id="UP000008021"/>
    </source>
</evidence>
<reference evidence="3" key="1">
    <citation type="submission" date="2015-04" db="UniProtKB">
        <authorList>
            <consortium name="EnsemblPlants"/>
        </authorList>
    </citation>
    <scope>IDENTIFICATION</scope>
</reference>
<feature type="region of interest" description="Disordered" evidence="1">
    <location>
        <begin position="57"/>
        <end position="78"/>
    </location>
</feature>
<dbReference type="Gramene" id="OMERI06G02200.1">
    <property type="protein sequence ID" value="OMERI06G02200.1"/>
    <property type="gene ID" value="OMERI06G02200"/>
</dbReference>
<feature type="region of interest" description="Disordered" evidence="1">
    <location>
        <begin position="426"/>
        <end position="458"/>
    </location>
</feature>
<feature type="region of interest" description="Disordered" evidence="1">
    <location>
        <begin position="510"/>
        <end position="536"/>
    </location>
</feature>
<keyword evidence="4" id="KW-1185">Reference proteome</keyword>
<proteinExistence type="predicted"/>
<name>A0A0E0DWC1_9ORYZ</name>
<dbReference type="HOGENOM" id="CLU_003867_0_0_1"/>
<organism evidence="3">
    <name type="scientific">Oryza meridionalis</name>
    <dbReference type="NCBI Taxonomy" id="40149"/>
    <lineage>
        <taxon>Eukaryota</taxon>
        <taxon>Viridiplantae</taxon>
        <taxon>Streptophyta</taxon>
        <taxon>Embryophyta</taxon>
        <taxon>Tracheophyta</taxon>
        <taxon>Spermatophyta</taxon>
        <taxon>Magnoliopsida</taxon>
        <taxon>Liliopsida</taxon>
        <taxon>Poales</taxon>
        <taxon>Poaceae</taxon>
        <taxon>BOP clade</taxon>
        <taxon>Oryzoideae</taxon>
        <taxon>Oryzeae</taxon>
        <taxon>Oryzinae</taxon>
        <taxon>Oryza</taxon>
    </lineage>
</organism>
<dbReference type="STRING" id="40149.A0A0E0DWC1"/>
<feature type="region of interest" description="Disordered" evidence="1">
    <location>
        <begin position="96"/>
        <end position="123"/>
    </location>
</feature>